<dbReference type="InterPro" id="IPR043137">
    <property type="entry name" value="GGT_ssub_C"/>
</dbReference>
<dbReference type="Gene3D" id="1.10.246.130">
    <property type="match status" value="1"/>
</dbReference>
<dbReference type="EMBL" id="BAABKN010000005">
    <property type="protein sequence ID" value="GAA4727525.1"/>
    <property type="molecule type" value="Genomic_DNA"/>
</dbReference>
<dbReference type="PRINTS" id="PR01210">
    <property type="entry name" value="GGTRANSPTASE"/>
</dbReference>
<keyword evidence="2" id="KW-1185">Reference proteome</keyword>
<organism evidence="1 2">
    <name type="scientific">Nocardioides endophyticus</name>
    <dbReference type="NCBI Taxonomy" id="1353775"/>
    <lineage>
        <taxon>Bacteria</taxon>
        <taxon>Bacillati</taxon>
        <taxon>Actinomycetota</taxon>
        <taxon>Actinomycetes</taxon>
        <taxon>Propionibacteriales</taxon>
        <taxon>Nocardioidaceae</taxon>
        <taxon>Nocardioides</taxon>
    </lineage>
</organism>
<proteinExistence type="predicted"/>
<sequence length="603" mass="63764">MVKSASQGLQARPDLTGSFGMCASTHWIASSSAQAVLERGGNAFDAAFAAAFVLHVVEPHLNGPGGDLVALIAPADKTPQVLMGQGPAPLAASMEHFRAEGLDKVPGAGALAAAVPGAVDAWLLMLRDHGTWELSDLLEYAIHYASFGHQIIPRAAEAIAAVASLFRESWPSSAALWLTDGVAPQAGEVVRNPDYARTLGRLVEESSTRAGEGGSRVERVEAARLIWRSGFVAEAVDEFVRSTPHLHSSGTVHRGVLTLKDMAAFRATYEAPVTGSFRGVHILKAGQWSQGPVLLQALAILDGFEDDDLDLTTDVGVHHVLEALKLAMADREAYYGEGLSQHDLRDLLSVEYAKERRSLIGAAATHQMRPGRLPGRDEPHLGAFDLAGQMPAAHAGVGEPTVSESGVVQGDTCHLDVVDRWGNAVSATASGGWLQSSPTIAPLGFALGTRLQMAWLDARSPSALRPGKRPRTTLTPTMLVRDGAVVSALGTPGGDQQDQWQVVYLVNTLVAGLTPQQAIEAPTFHSTSFPGSFWPRTWTPGGAVVEDRLGDELIAKLIRRGHVVTRAGDWALGRMSSVSRDPSTGLLAAAANPRGAQGYAVGR</sequence>
<dbReference type="Pfam" id="PF01019">
    <property type="entry name" value="G_glu_transpept"/>
    <property type="match status" value="1"/>
</dbReference>
<reference evidence="2" key="1">
    <citation type="journal article" date="2019" name="Int. J. Syst. Evol. Microbiol.">
        <title>The Global Catalogue of Microorganisms (GCM) 10K type strain sequencing project: providing services to taxonomists for standard genome sequencing and annotation.</title>
        <authorList>
            <consortium name="The Broad Institute Genomics Platform"/>
            <consortium name="The Broad Institute Genome Sequencing Center for Infectious Disease"/>
            <person name="Wu L."/>
            <person name="Ma J."/>
        </authorList>
    </citation>
    <scope>NUCLEOTIDE SEQUENCE [LARGE SCALE GENOMIC DNA]</scope>
    <source>
        <strain evidence="2">JCM 18532</strain>
    </source>
</reference>
<dbReference type="Gene3D" id="3.60.20.40">
    <property type="match status" value="1"/>
</dbReference>
<dbReference type="PANTHER" id="PTHR43881">
    <property type="entry name" value="GAMMA-GLUTAMYLTRANSPEPTIDASE (AFU_ORTHOLOGUE AFUA_4G13580)"/>
    <property type="match status" value="1"/>
</dbReference>
<dbReference type="Proteomes" id="UP001499882">
    <property type="component" value="Unassembled WGS sequence"/>
</dbReference>
<comment type="caution">
    <text evidence="1">The sequence shown here is derived from an EMBL/GenBank/DDBJ whole genome shotgun (WGS) entry which is preliminary data.</text>
</comment>
<protein>
    <submittedName>
        <fullName evidence="1">Gamma-glutamyltransferase</fullName>
    </submittedName>
</protein>
<gene>
    <name evidence="1" type="ORF">GCM10023350_08140</name>
</gene>
<dbReference type="RefSeq" id="WP_345525309.1">
    <property type="nucleotide sequence ID" value="NZ_BAABKN010000005.1"/>
</dbReference>
<dbReference type="InterPro" id="IPR029055">
    <property type="entry name" value="Ntn_hydrolases_N"/>
</dbReference>
<dbReference type="InterPro" id="IPR052896">
    <property type="entry name" value="GGT-like_enzyme"/>
</dbReference>
<name>A0ABP8YHK2_9ACTN</name>
<dbReference type="InterPro" id="IPR043138">
    <property type="entry name" value="GGT_lsub"/>
</dbReference>
<dbReference type="SUPFAM" id="SSF56235">
    <property type="entry name" value="N-terminal nucleophile aminohydrolases (Ntn hydrolases)"/>
    <property type="match status" value="1"/>
</dbReference>
<dbReference type="PANTHER" id="PTHR43881:SF1">
    <property type="entry name" value="GAMMA-GLUTAMYLTRANSPEPTIDASE (AFU_ORTHOLOGUE AFUA_4G13580)"/>
    <property type="match status" value="1"/>
</dbReference>
<evidence type="ECO:0000313" key="1">
    <source>
        <dbReference type="EMBL" id="GAA4727525.1"/>
    </source>
</evidence>
<evidence type="ECO:0000313" key="2">
    <source>
        <dbReference type="Proteomes" id="UP001499882"/>
    </source>
</evidence>
<accession>A0ABP8YHK2</accession>